<dbReference type="GO" id="GO:0003677">
    <property type="term" value="F:DNA binding"/>
    <property type="evidence" value="ECO:0007669"/>
    <property type="project" value="InterPro"/>
</dbReference>
<dbReference type="SUPFAM" id="SSF56349">
    <property type="entry name" value="DNA breaking-rejoining enzymes"/>
    <property type="match status" value="1"/>
</dbReference>
<dbReference type="GO" id="GO:0006310">
    <property type="term" value="P:DNA recombination"/>
    <property type="evidence" value="ECO:0007669"/>
    <property type="project" value="UniProtKB-KW"/>
</dbReference>
<reference evidence="2 3" key="1">
    <citation type="submission" date="2018-06" db="EMBL/GenBank/DDBJ databases">
        <title>Comparative genomics reveals the genomic features of Rhizophagus irregularis, R. cerebriforme, R. diaphanum and Gigaspora rosea, and their symbiotic lifestyle signature.</title>
        <authorList>
            <person name="Morin E."/>
            <person name="San Clemente H."/>
            <person name="Chen E.C.H."/>
            <person name="De La Providencia I."/>
            <person name="Hainaut M."/>
            <person name="Kuo A."/>
            <person name="Kohler A."/>
            <person name="Murat C."/>
            <person name="Tang N."/>
            <person name="Roy S."/>
            <person name="Loubradou J."/>
            <person name="Henrissat B."/>
            <person name="Grigoriev I.V."/>
            <person name="Corradi N."/>
            <person name="Roux C."/>
            <person name="Martin F.M."/>
        </authorList>
    </citation>
    <scope>NUCLEOTIDE SEQUENCE [LARGE SCALE GENOMIC DNA]</scope>
    <source>
        <strain evidence="2 3">DAOM 194757</strain>
    </source>
</reference>
<name>A0A397VX79_9GLOM</name>
<organism evidence="2 3">
    <name type="scientific">Gigaspora rosea</name>
    <dbReference type="NCBI Taxonomy" id="44941"/>
    <lineage>
        <taxon>Eukaryota</taxon>
        <taxon>Fungi</taxon>
        <taxon>Fungi incertae sedis</taxon>
        <taxon>Mucoromycota</taxon>
        <taxon>Glomeromycotina</taxon>
        <taxon>Glomeromycetes</taxon>
        <taxon>Diversisporales</taxon>
        <taxon>Gigasporaceae</taxon>
        <taxon>Gigaspora</taxon>
    </lineage>
</organism>
<evidence type="ECO:0008006" key="4">
    <source>
        <dbReference type="Google" id="ProtNLM"/>
    </source>
</evidence>
<gene>
    <name evidence="2" type="ORF">C2G38_2029652</name>
</gene>
<dbReference type="AlphaFoldDB" id="A0A397VX79"/>
<sequence>MSISNLAKKTAFLLALTSASRPSDLHRISIRSMTATKDGYVLQIQKPKEHNISIAHGGKKSSKKSIAIGFYKEEPAICPASVFSTLLNRTSEWRLRAEGEDKPFLSLVPPHNAVSVDTISRWIKSILTMANPTAKAKDPRAISANLAQESGADISSIVTFGNCSSNEVYQKFYQRGIRRMLEKNNFPVRILDQARQK</sequence>
<evidence type="ECO:0000256" key="1">
    <source>
        <dbReference type="ARBA" id="ARBA00023172"/>
    </source>
</evidence>
<dbReference type="InterPro" id="IPR011010">
    <property type="entry name" value="DNA_brk_join_enz"/>
</dbReference>
<proteinExistence type="predicted"/>
<dbReference type="EMBL" id="QKWP01000110">
    <property type="protein sequence ID" value="RIB27134.1"/>
    <property type="molecule type" value="Genomic_DNA"/>
</dbReference>
<dbReference type="Gene3D" id="1.10.443.10">
    <property type="entry name" value="Intergrase catalytic core"/>
    <property type="match status" value="1"/>
</dbReference>
<comment type="caution">
    <text evidence="2">The sequence shown here is derived from an EMBL/GenBank/DDBJ whole genome shotgun (WGS) entry which is preliminary data.</text>
</comment>
<dbReference type="PANTHER" id="PTHR35617">
    <property type="entry name" value="PHAGE_INTEGRASE DOMAIN-CONTAINING PROTEIN"/>
    <property type="match status" value="1"/>
</dbReference>
<accession>A0A397VX79</accession>
<dbReference type="STRING" id="44941.A0A397VX79"/>
<dbReference type="PANTHER" id="PTHR35617:SF3">
    <property type="entry name" value="CORE-BINDING (CB) DOMAIN-CONTAINING PROTEIN"/>
    <property type="match status" value="1"/>
</dbReference>
<dbReference type="GO" id="GO:0015074">
    <property type="term" value="P:DNA integration"/>
    <property type="evidence" value="ECO:0007669"/>
    <property type="project" value="InterPro"/>
</dbReference>
<dbReference type="Proteomes" id="UP000266673">
    <property type="component" value="Unassembled WGS sequence"/>
</dbReference>
<protein>
    <recommendedName>
        <fullName evidence="4">Tyr recombinase domain-containing protein</fullName>
    </recommendedName>
</protein>
<evidence type="ECO:0000313" key="3">
    <source>
        <dbReference type="Proteomes" id="UP000266673"/>
    </source>
</evidence>
<dbReference type="OrthoDB" id="2438827at2759"/>
<dbReference type="InterPro" id="IPR013762">
    <property type="entry name" value="Integrase-like_cat_sf"/>
</dbReference>
<keyword evidence="1" id="KW-0233">DNA recombination</keyword>
<keyword evidence="3" id="KW-1185">Reference proteome</keyword>
<evidence type="ECO:0000313" key="2">
    <source>
        <dbReference type="EMBL" id="RIB27134.1"/>
    </source>
</evidence>